<dbReference type="AlphaFoldDB" id="A0A235B762"/>
<evidence type="ECO:0000256" key="2">
    <source>
        <dbReference type="SAM" id="Phobius"/>
    </source>
</evidence>
<dbReference type="GO" id="GO:0005886">
    <property type="term" value="C:plasma membrane"/>
    <property type="evidence" value="ECO:0007669"/>
    <property type="project" value="TreeGrafter"/>
</dbReference>
<dbReference type="OrthoDB" id="9810270at2"/>
<sequence>MLSQWLDALVEWFLENGSWGLAIMSFTESSFFPIPPDFVLLPLGIAQPELALWYAFLTTSFSTLGAILGWWIGHKLGRPVMIRFFKRETVEKVEGYFKQFGGFTLAIAGFTPIPYKVFTIASGLSQIRIREVLLWSFLGRGCRFFLEAALIMWLGKAAESFIDEYFGLITVIVVGVILVAYLLYRLFKRTRTNAVRK</sequence>
<accession>A0A235B762</accession>
<reference evidence="4 5" key="1">
    <citation type="submission" date="2017-07" db="EMBL/GenBank/DDBJ databases">
        <title>The genome sequence of Paludifilum halophilum highlights mechanisms for microbial adaptation to high salt environemnts.</title>
        <authorList>
            <person name="Belbahri L."/>
        </authorList>
    </citation>
    <scope>NUCLEOTIDE SEQUENCE [LARGE SCALE GENOMIC DNA]</scope>
    <source>
        <strain evidence="4 5">DSM 102817</strain>
    </source>
</reference>
<keyword evidence="2" id="KW-0812">Transmembrane</keyword>
<feature type="domain" description="VTT" evidence="3">
    <location>
        <begin position="35"/>
        <end position="149"/>
    </location>
</feature>
<comment type="similarity">
    <text evidence="1">Belongs to the DedA family.</text>
</comment>
<protein>
    <recommendedName>
        <fullName evidence="3">VTT domain-containing protein</fullName>
    </recommendedName>
</protein>
<evidence type="ECO:0000256" key="1">
    <source>
        <dbReference type="ARBA" id="ARBA00010792"/>
    </source>
</evidence>
<feature type="transmembrane region" description="Helical" evidence="2">
    <location>
        <begin position="132"/>
        <end position="153"/>
    </location>
</feature>
<keyword evidence="2" id="KW-1133">Transmembrane helix</keyword>
<dbReference type="InterPro" id="IPR051311">
    <property type="entry name" value="DedA_domain"/>
</dbReference>
<dbReference type="InterPro" id="IPR032816">
    <property type="entry name" value="VTT_dom"/>
</dbReference>
<dbReference type="RefSeq" id="WP_094264387.1">
    <property type="nucleotide sequence ID" value="NZ_NOWF01000005.1"/>
</dbReference>
<evidence type="ECO:0000313" key="4">
    <source>
        <dbReference type="EMBL" id="OYD07717.1"/>
    </source>
</evidence>
<dbReference type="PANTHER" id="PTHR42709">
    <property type="entry name" value="ALKALINE PHOSPHATASE LIKE PROTEIN"/>
    <property type="match status" value="1"/>
</dbReference>
<evidence type="ECO:0000313" key="5">
    <source>
        <dbReference type="Proteomes" id="UP000215459"/>
    </source>
</evidence>
<keyword evidence="5" id="KW-1185">Reference proteome</keyword>
<proteinExistence type="inferred from homology"/>
<organism evidence="4 5">
    <name type="scientific">Paludifilum halophilum</name>
    <dbReference type="NCBI Taxonomy" id="1642702"/>
    <lineage>
        <taxon>Bacteria</taxon>
        <taxon>Bacillati</taxon>
        <taxon>Bacillota</taxon>
        <taxon>Bacilli</taxon>
        <taxon>Bacillales</taxon>
        <taxon>Thermoactinomycetaceae</taxon>
        <taxon>Paludifilum</taxon>
    </lineage>
</organism>
<dbReference type="PANTHER" id="PTHR42709:SF11">
    <property type="entry name" value="DEDA FAMILY PROTEIN"/>
    <property type="match status" value="1"/>
</dbReference>
<name>A0A235B762_9BACL</name>
<evidence type="ECO:0000259" key="3">
    <source>
        <dbReference type="Pfam" id="PF09335"/>
    </source>
</evidence>
<comment type="caution">
    <text evidence="4">The sequence shown here is derived from an EMBL/GenBank/DDBJ whole genome shotgun (WGS) entry which is preliminary data.</text>
</comment>
<gene>
    <name evidence="4" type="ORF">CHM34_09590</name>
</gene>
<keyword evidence="2" id="KW-0472">Membrane</keyword>
<dbReference type="EMBL" id="NOWF01000005">
    <property type="protein sequence ID" value="OYD07717.1"/>
    <property type="molecule type" value="Genomic_DNA"/>
</dbReference>
<feature type="transmembrane region" description="Helical" evidence="2">
    <location>
        <begin position="165"/>
        <end position="187"/>
    </location>
</feature>
<dbReference type="Proteomes" id="UP000215459">
    <property type="component" value="Unassembled WGS sequence"/>
</dbReference>
<feature type="transmembrane region" description="Helical" evidence="2">
    <location>
        <begin position="51"/>
        <end position="73"/>
    </location>
</feature>
<dbReference type="Pfam" id="PF09335">
    <property type="entry name" value="VTT_dom"/>
    <property type="match status" value="1"/>
</dbReference>